<feature type="region of interest" description="Disordered" evidence="1">
    <location>
        <begin position="1"/>
        <end position="120"/>
    </location>
</feature>
<feature type="compositionally biased region" description="Pro residues" evidence="1">
    <location>
        <begin position="24"/>
        <end position="34"/>
    </location>
</feature>
<feature type="compositionally biased region" description="Low complexity" evidence="1">
    <location>
        <begin position="74"/>
        <end position="83"/>
    </location>
</feature>
<feature type="region of interest" description="Disordered" evidence="1">
    <location>
        <begin position="180"/>
        <end position="212"/>
    </location>
</feature>
<evidence type="ECO:0000313" key="2">
    <source>
        <dbReference type="EMBL" id="CCX05378.1"/>
    </source>
</evidence>
<dbReference type="AlphaFoldDB" id="U4KV66"/>
<gene>
    <name evidence="2" type="ORF">PCON_04965</name>
</gene>
<protein>
    <submittedName>
        <fullName evidence="2">Uncharacterized protein</fullName>
    </submittedName>
</protein>
<keyword evidence="3" id="KW-1185">Reference proteome</keyword>
<feature type="compositionally biased region" description="Basic and acidic residues" evidence="1">
    <location>
        <begin position="93"/>
        <end position="103"/>
    </location>
</feature>
<feature type="compositionally biased region" description="Basic and acidic residues" evidence="1">
    <location>
        <begin position="262"/>
        <end position="273"/>
    </location>
</feature>
<feature type="region of interest" description="Disordered" evidence="1">
    <location>
        <begin position="262"/>
        <end position="302"/>
    </location>
</feature>
<evidence type="ECO:0000256" key="1">
    <source>
        <dbReference type="SAM" id="MobiDB-lite"/>
    </source>
</evidence>
<sequence length="402" mass="43918">MMGQYVEGLQQPSRAEPSETYQKPPQPICVPPALPITKKEMVHSYPEAQEQQARVVASNAHSFTTAPPDVDSHSPPQASAGSSNPPPAPIKEQTQRLQKDLPEHIVTSNTHGSNARDLGSIGILQATPKANATMMPLRVLEEQVQARGLDTGSTAGAPSSLLCKPANSKSRDEIKSLYPEEHNAQTQGECYESNPHRAKSASSDSNCVRPVPPERIEATLPPYSEAQDETHPMRLNTEPIASASSPVVSIPVTSDMEEEMVPRCPDEQERQEPVYEDSDTESISSASSAVDSGPATPTDMQMPRMYPDIDLITSVEQPEVRNFGAEIVAIHSQEKKIRFKDDYGKLEPIKGSSSSMYPPSEYPSVEDLGLMYNHRGQEVIDPTLLGQKVRLAGQHMSGIWHL</sequence>
<dbReference type="Proteomes" id="UP000018144">
    <property type="component" value="Unassembled WGS sequence"/>
</dbReference>
<feature type="compositionally biased region" description="Low complexity" evidence="1">
    <location>
        <begin position="281"/>
        <end position="295"/>
    </location>
</feature>
<organism evidence="2 3">
    <name type="scientific">Pyronema omphalodes (strain CBS 100304)</name>
    <name type="common">Pyronema confluens</name>
    <dbReference type="NCBI Taxonomy" id="1076935"/>
    <lineage>
        <taxon>Eukaryota</taxon>
        <taxon>Fungi</taxon>
        <taxon>Dikarya</taxon>
        <taxon>Ascomycota</taxon>
        <taxon>Pezizomycotina</taxon>
        <taxon>Pezizomycetes</taxon>
        <taxon>Pezizales</taxon>
        <taxon>Pyronemataceae</taxon>
        <taxon>Pyronema</taxon>
    </lineage>
</organism>
<accession>U4KV66</accession>
<name>U4KV66_PYROM</name>
<reference evidence="2 3" key="1">
    <citation type="journal article" date="2013" name="PLoS Genet.">
        <title>The genome and development-dependent transcriptomes of Pyronema confluens: a window into fungal evolution.</title>
        <authorList>
            <person name="Traeger S."/>
            <person name="Altegoer F."/>
            <person name="Freitag M."/>
            <person name="Gabaldon T."/>
            <person name="Kempken F."/>
            <person name="Kumar A."/>
            <person name="Marcet-Houben M."/>
            <person name="Poggeler S."/>
            <person name="Stajich J.E."/>
            <person name="Nowrousian M."/>
        </authorList>
    </citation>
    <scope>NUCLEOTIDE SEQUENCE [LARGE SCALE GENOMIC DNA]</scope>
    <source>
        <strain evidence="3">CBS 100304</strain>
        <tissue evidence="2">Vegetative mycelium</tissue>
    </source>
</reference>
<proteinExistence type="predicted"/>
<evidence type="ECO:0000313" key="3">
    <source>
        <dbReference type="Proteomes" id="UP000018144"/>
    </source>
</evidence>
<dbReference type="EMBL" id="HF935252">
    <property type="protein sequence ID" value="CCX05378.1"/>
    <property type="molecule type" value="Genomic_DNA"/>
</dbReference>